<protein>
    <submittedName>
        <fullName evidence="1">Uncharacterized protein</fullName>
    </submittedName>
</protein>
<feature type="non-terminal residue" evidence="1">
    <location>
        <position position="29"/>
    </location>
</feature>
<gene>
    <name evidence="1" type="ORF">METZ01_LOCUS73533</name>
</gene>
<evidence type="ECO:0000313" key="1">
    <source>
        <dbReference type="EMBL" id="SVA20679.1"/>
    </source>
</evidence>
<name>A0A381TXU9_9ZZZZ</name>
<proteinExistence type="predicted"/>
<dbReference type="AlphaFoldDB" id="A0A381TXU9"/>
<organism evidence="1">
    <name type="scientific">marine metagenome</name>
    <dbReference type="NCBI Taxonomy" id="408172"/>
    <lineage>
        <taxon>unclassified sequences</taxon>
        <taxon>metagenomes</taxon>
        <taxon>ecological metagenomes</taxon>
    </lineage>
</organism>
<dbReference type="EMBL" id="UINC01005337">
    <property type="protein sequence ID" value="SVA20679.1"/>
    <property type="molecule type" value="Genomic_DNA"/>
</dbReference>
<sequence length="29" mass="3072">MERVEIELDGRTISLEAGDLARQAGGSVV</sequence>
<reference evidence="1" key="1">
    <citation type="submission" date="2018-05" db="EMBL/GenBank/DDBJ databases">
        <authorList>
            <person name="Lanie J.A."/>
            <person name="Ng W.-L."/>
            <person name="Kazmierczak K.M."/>
            <person name="Andrzejewski T.M."/>
            <person name="Davidsen T.M."/>
            <person name="Wayne K.J."/>
            <person name="Tettelin H."/>
            <person name="Glass J.I."/>
            <person name="Rusch D."/>
            <person name="Podicherti R."/>
            <person name="Tsui H.-C.T."/>
            <person name="Winkler M.E."/>
        </authorList>
    </citation>
    <scope>NUCLEOTIDE SEQUENCE</scope>
</reference>
<accession>A0A381TXU9</accession>